<dbReference type="PRINTS" id="PR00035">
    <property type="entry name" value="HTHGNTR"/>
</dbReference>
<evidence type="ECO:0000313" key="7">
    <source>
        <dbReference type="EMBL" id="NEL53867.1"/>
    </source>
</evidence>
<gene>
    <name evidence="7" type="ORF">G1H19_07625</name>
</gene>
<evidence type="ECO:0000256" key="3">
    <source>
        <dbReference type="ARBA" id="ARBA00023015"/>
    </source>
</evidence>
<evidence type="ECO:0000259" key="6">
    <source>
        <dbReference type="PROSITE" id="PS50949"/>
    </source>
</evidence>
<dbReference type="InterPro" id="IPR015421">
    <property type="entry name" value="PyrdxlP-dep_Trfase_major"/>
</dbReference>
<dbReference type="CDD" id="cd07377">
    <property type="entry name" value="WHTH_GntR"/>
    <property type="match status" value="1"/>
</dbReference>
<proteinExistence type="inferred from homology"/>
<dbReference type="InterPro" id="IPR000524">
    <property type="entry name" value="Tscrpt_reg_HTH_GntR"/>
</dbReference>
<dbReference type="CDD" id="cd00609">
    <property type="entry name" value="AAT_like"/>
    <property type="match status" value="1"/>
</dbReference>
<dbReference type="GO" id="GO:0003700">
    <property type="term" value="F:DNA-binding transcription factor activity"/>
    <property type="evidence" value="ECO:0007669"/>
    <property type="project" value="InterPro"/>
</dbReference>
<name>A0A7K3WC00_9ACTN</name>
<keyword evidence="4" id="KW-0238">DNA-binding</keyword>
<dbReference type="GO" id="GO:0030170">
    <property type="term" value="F:pyridoxal phosphate binding"/>
    <property type="evidence" value="ECO:0007669"/>
    <property type="project" value="InterPro"/>
</dbReference>
<dbReference type="InterPro" id="IPR036390">
    <property type="entry name" value="WH_DNA-bd_sf"/>
</dbReference>
<protein>
    <submittedName>
        <fullName evidence="7">PLP-dependent aminotransferase family protein</fullName>
    </submittedName>
</protein>
<dbReference type="PANTHER" id="PTHR46577:SF1">
    <property type="entry name" value="HTH-TYPE TRANSCRIPTIONAL REGULATORY PROTEIN GABR"/>
    <property type="match status" value="1"/>
</dbReference>
<dbReference type="InterPro" id="IPR004839">
    <property type="entry name" value="Aminotransferase_I/II_large"/>
</dbReference>
<dbReference type="GO" id="GO:0003677">
    <property type="term" value="F:DNA binding"/>
    <property type="evidence" value="ECO:0007669"/>
    <property type="project" value="UniProtKB-KW"/>
</dbReference>
<dbReference type="PANTHER" id="PTHR46577">
    <property type="entry name" value="HTH-TYPE TRANSCRIPTIONAL REGULATORY PROTEIN GABR"/>
    <property type="match status" value="1"/>
</dbReference>
<keyword evidence="8" id="KW-1185">Reference proteome</keyword>
<evidence type="ECO:0000256" key="5">
    <source>
        <dbReference type="ARBA" id="ARBA00023163"/>
    </source>
</evidence>
<keyword evidence="2" id="KW-0663">Pyridoxal phosphate</keyword>
<dbReference type="InterPro" id="IPR015424">
    <property type="entry name" value="PyrdxlP-dep_Trfase"/>
</dbReference>
<dbReference type="AlphaFoldDB" id="A0A7K3WC00"/>
<dbReference type="RefSeq" id="WP_152729797.1">
    <property type="nucleotide sequence ID" value="NZ_JAABOZ010000002.1"/>
</dbReference>
<dbReference type="InterPro" id="IPR036388">
    <property type="entry name" value="WH-like_DNA-bd_sf"/>
</dbReference>
<keyword evidence="3" id="KW-0805">Transcription regulation</keyword>
<keyword evidence="5" id="KW-0804">Transcription</keyword>
<accession>A0A7K3WC00</accession>
<dbReference type="EMBL" id="JAAGWK010000010">
    <property type="protein sequence ID" value="NEL53867.1"/>
    <property type="molecule type" value="Genomic_DNA"/>
</dbReference>
<dbReference type="PROSITE" id="PS50949">
    <property type="entry name" value="HTH_GNTR"/>
    <property type="match status" value="1"/>
</dbReference>
<sequence length="487" mass="50492">MPVVGQLPGSAVASGSARAFGSALGSLDDLPGPRYAALARRVRERVASGELPVGTRLPGERELAAALGLSRVTVASAYRVLREEGFARTRHGSGTVVELPPGRAAADWPPHDTGLVDLAHAAPGAAGQLVPAYRAALDQLPRLLDDHGYHPGGLPSLRAAVAARFTARGLPTEPEQVVVTAGTMDATAVVLQTLVQAGDRVLVEHPTYPGAVTVIEQAGGRCIPVPVDAAAPDALVEAVHLAARQSAPRLAYLMPDFSNPSGAVLSAAGRRRLAATLWRHGVLGVVDEVSAELRLDGAQDVPPFAASLPDAATVTLGGLSKVVWGGLRIGWLRTDAALAARLGAALGHRQMTVSALDQLTAVELFARWDDVLAERRALLRHRRDVLLGELAEHLPDWQVTPPAGGLSLWCRLPAGLGSAALAAAAAPHGLVLAEGRAFGTGHAFDDHLRLPFTLGEDDLRTAVAVLAGLVGQVQTTAGRTSRAVAVV</sequence>
<dbReference type="InterPro" id="IPR015422">
    <property type="entry name" value="PyrdxlP-dep_Trfase_small"/>
</dbReference>
<dbReference type="Gene3D" id="1.10.10.10">
    <property type="entry name" value="Winged helix-like DNA-binding domain superfamily/Winged helix DNA-binding domain"/>
    <property type="match status" value="1"/>
</dbReference>
<dbReference type="Proteomes" id="UP000470470">
    <property type="component" value="Unassembled WGS sequence"/>
</dbReference>
<dbReference type="Pfam" id="PF00155">
    <property type="entry name" value="Aminotran_1_2"/>
    <property type="match status" value="1"/>
</dbReference>
<comment type="caution">
    <text evidence="7">The sequence shown here is derived from an EMBL/GenBank/DDBJ whole genome shotgun (WGS) entry which is preliminary data.</text>
</comment>
<dbReference type="SUPFAM" id="SSF46785">
    <property type="entry name" value="Winged helix' DNA-binding domain"/>
    <property type="match status" value="1"/>
</dbReference>
<dbReference type="InterPro" id="IPR051446">
    <property type="entry name" value="HTH_trans_reg/aminotransferase"/>
</dbReference>
<organism evidence="7 8">
    <name type="scientific">Goekera deserti</name>
    <dbReference type="NCBI Taxonomy" id="2497753"/>
    <lineage>
        <taxon>Bacteria</taxon>
        <taxon>Bacillati</taxon>
        <taxon>Actinomycetota</taxon>
        <taxon>Actinomycetes</taxon>
        <taxon>Geodermatophilales</taxon>
        <taxon>Geodermatophilaceae</taxon>
        <taxon>Goekera</taxon>
    </lineage>
</organism>
<keyword evidence="7" id="KW-0032">Aminotransferase</keyword>
<reference evidence="7 8" key="1">
    <citation type="submission" date="2020-02" db="EMBL/GenBank/DDBJ databases">
        <title>The whole genome sequence of CPCC 205119.</title>
        <authorList>
            <person name="Jiang Z."/>
        </authorList>
    </citation>
    <scope>NUCLEOTIDE SEQUENCE [LARGE SCALE GENOMIC DNA]</scope>
    <source>
        <strain evidence="7 8">CPCC 205119</strain>
    </source>
</reference>
<evidence type="ECO:0000256" key="2">
    <source>
        <dbReference type="ARBA" id="ARBA00022898"/>
    </source>
</evidence>
<evidence type="ECO:0000256" key="1">
    <source>
        <dbReference type="ARBA" id="ARBA00005384"/>
    </source>
</evidence>
<evidence type="ECO:0000256" key="4">
    <source>
        <dbReference type="ARBA" id="ARBA00023125"/>
    </source>
</evidence>
<feature type="domain" description="HTH gntR-type" evidence="6">
    <location>
        <begin position="32"/>
        <end position="100"/>
    </location>
</feature>
<dbReference type="Gene3D" id="3.40.640.10">
    <property type="entry name" value="Type I PLP-dependent aspartate aminotransferase-like (Major domain)"/>
    <property type="match status" value="1"/>
</dbReference>
<comment type="similarity">
    <text evidence="1">In the C-terminal section; belongs to the class-I pyridoxal-phosphate-dependent aminotransferase family.</text>
</comment>
<dbReference type="SUPFAM" id="SSF53383">
    <property type="entry name" value="PLP-dependent transferases"/>
    <property type="match status" value="1"/>
</dbReference>
<dbReference type="Gene3D" id="3.90.1150.10">
    <property type="entry name" value="Aspartate Aminotransferase, domain 1"/>
    <property type="match status" value="1"/>
</dbReference>
<evidence type="ECO:0000313" key="8">
    <source>
        <dbReference type="Proteomes" id="UP000470470"/>
    </source>
</evidence>
<dbReference type="GO" id="GO:0008483">
    <property type="term" value="F:transaminase activity"/>
    <property type="evidence" value="ECO:0007669"/>
    <property type="project" value="UniProtKB-KW"/>
</dbReference>
<keyword evidence="7" id="KW-0808">Transferase</keyword>
<dbReference type="Pfam" id="PF00392">
    <property type="entry name" value="GntR"/>
    <property type="match status" value="1"/>
</dbReference>
<dbReference type="SMART" id="SM00345">
    <property type="entry name" value="HTH_GNTR"/>
    <property type="match status" value="1"/>
</dbReference>